<protein>
    <submittedName>
        <fullName evidence="2">Uncharacterized protein</fullName>
    </submittedName>
</protein>
<evidence type="ECO:0000256" key="1">
    <source>
        <dbReference type="SAM" id="MobiDB-lite"/>
    </source>
</evidence>
<sequence length="72" mass="8289">MGNYPESLKKETEKIKQEVRSGKFTEEKIREIAKSAVEYLRSEEKSHVYCAKVAGAMADNLNEFFKPYLNGE</sequence>
<reference evidence="3" key="1">
    <citation type="submission" date="2016-02" db="EMBL/GenBank/DDBJ databases">
        <authorList>
            <person name="Dunlap C."/>
        </authorList>
    </citation>
    <scope>NUCLEOTIDE SEQUENCE [LARGE SCALE GENOMIC DNA]</scope>
    <source>
        <strain evidence="3">NRRL B-41092</strain>
    </source>
</reference>
<organism evidence="2 3">
    <name type="scientific">Bacillus nakamurai</name>
    <dbReference type="NCBI Taxonomy" id="1793963"/>
    <lineage>
        <taxon>Bacteria</taxon>
        <taxon>Bacillati</taxon>
        <taxon>Bacillota</taxon>
        <taxon>Bacilli</taxon>
        <taxon>Bacillales</taxon>
        <taxon>Bacillaceae</taxon>
        <taxon>Bacillus</taxon>
    </lineage>
</organism>
<dbReference type="Proteomes" id="UP000075430">
    <property type="component" value="Unassembled WGS sequence"/>
</dbReference>
<feature type="region of interest" description="Disordered" evidence="1">
    <location>
        <begin position="1"/>
        <end position="20"/>
    </location>
</feature>
<comment type="caution">
    <text evidence="2">The sequence shown here is derived from an EMBL/GenBank/DDBJ whole genome shotgun (WGS) entry which is preliminary data.</text>
</comment>
<name>A0A150FAS4_9BACI</name>
<dbReference type="STRING" id="1793963.AXI58_10505"/>
<dbReference type="RefSeq" id="WP_061520754.1">
    <property type="nucleotide sequence ID" value="NZ_JARLZY010000019.1"/>
</dbReference>
<gene>
    <name evidence="2" type="ORF">AXI58_10505</name>
</gene>
<evidence type="ECO:0000313" key="2">
    <source>
        <dbReference type="EMBL" id="KXZ22411.1"/>
    </source>
</evidence>
<keyword evidence="3" id="KW-1185">Reference proteome</keyword>
<evidence type="ECO:0000313" key="3">
    <source>
        <dbReference type="Proteomes" id="UP000075430"/>
    </source>
</evidence>
<feature type="compositionally biased region" description="Basic and acidic residues" evidence="1">
    <location>
        <begin position="7"/>
        <end position="20"/>
    </location>
</feature>
<accession>A0A150FAS4</accession>
<dbReference type="AlphaFoldDB" id="A0A150FAS4"/>
<proteinExistence type="predicted"/>
<dbReference type="OrthoDB" id="2909809at2"/>
<dbReference type="EMBL" id="LSBA01000005">
    <property type="protein sequence ID" value="KXZ22411.1"/>
    <property type="molecule type" value="Genomic_DNA"/>
</dbReference>